<evidence type="ECO:0000256" key="5">
    <source>
        <dbReference type="ARBA" id="ARBA00023002"/>
    </source>
</evidence>
<dbReference type="OrthoDB" id="6692864at2759"/>
<dbReference type="InterPro" id="IPR036396">
    <property type="entry name" value="Cyt_P450_sf"/>
</dbReference>
<organism evidence="10 11">
    <name type="scientific">Phanerochaete sordida</name>
    <dbReference type="NCBI Taxonomy" id="48140"/>
    <lineage>
        <taxon>Eukaryota</taxon>
        <taxon>Fungi</taxon>
        <taxon>Dikarya</taxon>
        <taxon>Basidiomycota</taxon>
        <taxon>Agaricomycotina</taxon>
        <taxon>Agaricomycetes</taxon>
        <taxon>Polyporales</taxon>
        <taxon>Phanerochaetaceae</taxon>
        <taxon>Phanerochaete</taxon>
    </lineage>
</organism>
<protein>
    <submittedName>
        <fullName evidence="10">Cytochrome P450</fullName>
    </submittedName>
</protein>
<keyword evidence="11" id="KW-1185">Reference proteome</keyword>
<keyword evidence="5 8" id="KW-0560">Oxidoreductase</keyword>
<comment type="pathway">
    <text evidence="2">Secondary metabolite biosynthesis.</text>
</comment>
<dbReference type="PROSITE" id="PS00086">
    <property type="entry name" value="CYTOCHROME_P450"/>
    <property type="match status" value="1"/>
</dbReference>
<feature type="transmembrane region" description="Helical" evidence="9">
    <location>
        <begin position="37"/>
        <end position="56"/>
    </location>
</feature>
<dbReference type="Pfam" id="PF00067">
    <property type="entry name" value="p450"/>
    <property type="match status" value="1"/>
</dbReference>
<evidence type="ECO:0000256" key="1">
    <source>
        <dbReference type="ARBA" id="ARBA00001971"/>
    </source>
</evidence>
<keyword evidence="4 8" id="KW-0479">Metal-binding</keyword>
<name>A0A9P3G4D9_9APHY</name>
<gene>
    <name evidence="10" type="ORF">PsYK624_050260</name>
</gene>
<evidence type="ECO:0000313" key="10">
    <source>
        <dbReference type="EMBL" id="GJE88938.1"/>
    </source>
</evidence>
<dbReference type="AlphaFoldDB" id="A0A9P3G4D9"/>
<dbReference type="GO" id="GO:0020037">
    <property type="term" value="F:heme binding"/>
    <property type="evidence" value="ECO:0007669"/>
    <property type="project" value="InterPro"/>
</dbReference>
<dbReference type="InterPro" id="IPR050121">
    <property type="entry name" value="Cytochrome_P450_monoxygenase"/>
</dbReference>
<evidence type="ECO:0000256" key="3">
    <source>
        <dbReference type="ARBA" id="ARBA00010617"/>
    </source>
</evidence>
<feature type="transmembrane region" description="Helical" evidence="9">
    <location>
        <begin position="6"/>
        <end position="25"/>
    </location>
</feature>
<dbReference type="GO" id="GO:0016705">
    <property type="term" value="F:oxidoreductase activity, acting on paired donors, with incorporation or reduction of molecular oxygen"/>
    <property type="evidence" value="ECO:0007669"/>
    <property type="project" value="InterPro"/>
</dbReference>
<proteinExistence type="inferred from homology"/>
<dbReference type="EMBL" id="BPQB01000011">
    <property type="protein sequence ID" value="GJE88938.1"/>
    <property type="molecule type" value="Genomic_DNA"/>
</dbReference>
<sequence>MPPPGVEWALYLGSAVAGTFTWSVLHRSSIQGDTAALAYFCAYATLYAVLYISSLAENAFSISLQIMVAYTCSALLTTSAYRLGPWHPLAHLPGPPLARLSSLWLTCVSLRGRRHLVIDRLHARYGVFVRIGPNIISINSPAAQQIYSAATRMLKSDSYRAPGHDGVVALFFKQQTEKLHSDRKRVWGQLFTKEGLAQLTPFLERRTFQLLECLKRRQAKNPDQGVNLEECLYHWSYDFMGDFVFGGCNKLEMMKSGDPTSLIEGGKSAMILLDSIGQTPWLLDILWRIPLGGSMHRMARLGENLMKTRLQAAEYPSFRDLVSFLTEDDTIPERDLNLDALVAIQGGSDNTSITLTLAVFFVTTEPKYSQRLRFQLSEVFSDPTGPFPDDKLNRVPLLDAVINEALRLGSPFFLLRIVPVGGVVIDGQYLPADTIVALAAYTQQIDPDNFSPDPLSFRPERWLPEELGSSGTTNRAALSSFSSGPHACVARQLAYMEMRHVLARLVLNLDISPVQGFDPEAFRGGIMNMRTTILEQPFMVVVRNRRGTDVAVGG</sequence>
<comment type="caution">
    <text evidence="10">The sequence shown here is derived from an EMBL/GenBank/DDBJ whole genome shotgun (WGS) entry which is preliminary data.</text>
</comment>
<keyword evidence="7 8" id="KW-0503">Monooxygenase</keyword>
<keyword evidence="8" id="KW-0349">Heme</keyword>
<accession>A0A9P3G4D9</accession>
<dbReference type="SUPFAM" id="SSF48264">
    <property type="entry name" value="Cytochrome P450"/>
    <property type="match status" value="1"/>
</dbReference>
<dbReference type="PRINTS" id="PR00385">
    <property type="entry name" value="P450"/>
</dbReference>
<comment type="similarity">
    <text evidence="3 8">Belongs to the cytochrome P450 family.</text>
</comment>
<keyword evidence="9" id="KW-0472">Membrane</keyword>
<dbReference type="InterPro" id="IPR017972">
    <property type="entry name" value="Cyt_P450_CS"/>
</dbReference>
<keyword evidence="9" id="KW-1133">Transmembrane helix</keyword>
<dbReference type="Gene3D" id="1.10.630.10">
    <property type="entry name" value="Cytochrome P450"/>
    <property type="match status" value="1"/>
</dbReference>
<evidence type="ECO:0000313" key="11">
    <source>
        <dbReference type="Proteomes" id="UP000703269"/>
    </source>
</evidence>
<comment type="cofactor">
    <cofactor evidence="1">
        <name>heme</name>
        <dbReference type="ChEBI" id="CHEBI:30413"/>
    </cofactor>
</comment>
<dbReference type="InterPro" id="IPR001128">
    <property type="entry name" value="Cyt_P450"/>
</dbReference>
<evidence type="ECO:0000256" key="9">
    <source>
        <dbReference type="SAM" id="Phobius"/>
    </source>
</evidence>
<dbReference type="PANTHER" id="PTHR24305">
    <property type="entry name" value="CYTOCHROME P450"/>
    <property type="match status" value="1"/>
</dbReference>
<reference evidence="10 11" key="1">
    <citation type="submission" date="2021-08" db="EMBL/GenBank/DDBJ databases">
        <title>Draft Genome Sequence of Phanerochaete sordida strain YK-624.</title>
        <authorList>
            <person name="Mori T."/>
            <person name="Dohra H."/>
            <person name="Suzuki T."/>
            <person name="Kawagishi H."/>
            <person name="Hirai H."/>
        </authorList>
    </citation>
    <scope>NUCLEOTIDE SEQUENCE [LARGE SCALE GENOMIC DNA]</scope>
    <source>
        <strain evidence="10 11">YK-624</strain>
    </source>
</reference>
<evidence type="ECO:0000256" key="7">
    <source>
        <dbReference type="ARBA" id="ARBA00023033"/>
    </source>
</evidence>
<evidence type="ECO:0000256" key="6">
    <source>
        <dbReference type="ARBA" id="ARBA00023004"/>
    </source>
</evidence>
<dbReference type="GO" id="GO:0005506">
    <property type="term" value="F:iron ion binding"/>
    <property type="evidence" value="ECO:0007669"/>
    <property type="project" value="InterPro"/>
</dbReference>
<dbReference type="GO" id="GO:0004497">
    <property type="term" value="F:monooxygenase activity"/>
    <property type="evidence" value="ECO:0007669"/>
    <property type="project" value="UniProtKB-KW"/>
</dbReference>
<evidence type="ECO:0000256" key="4">
    <source>
        <dbReference type="ARBA" id="ARBA00022723"/>
    </source>
</evidence>
<dbReference type="PANTHER" id="PTHR24305:SF187">
    <property type="entry name" value="P450, PUTATIVE (EUROFUNG)-RELATED"/>
    <property type="match status" value="1"/>
</dbReference>
<dbReference type="Proteomes" id="UP000703269">
    <property type="component" value="Unassembled WGS sequence"/>
</dbReference>
<keyword evidence="9" id="KW-0812">Transmembrane</keyword>
<evidence type="ECO:0000256" key="8">
    <source>
        <dbReference type="RuleBase" id="RU000461"/>
    </source>
</evidence>
<keyword evidence="6 8" id="KW-0408">Iron</keyword>
<evidence type="ECO:0000256" key="2">
    <source>
        <dbReference type="ARBA" id="ARBA00005179"/>
    </source>
</evidence>